<evidence type="ECO:0000313" key="6">
    <source>
        <dbReference type="EMBL" id="KAA0177110.1"/>
    </source>
</evidence>
<dbReference type="Proteomes" id="UP000323011">
    <property type="component" value="Unassembled WGS sequence"/>
</dbReference>
<accession>A0A5A8C2Z8</accession>
<feature type="region of interest" description="Disordered" evidence="4">
    <location>
        <begin position="53"/>
        <end position="107"/>
    </location>
</feature>
<evidence type="ECO:0000256" key="2">
    <source>
        <dbReference type="ARBA" id="ARBA00022980"/>
    </source>
</evidence>
<dbReference type="Proteomes" id="UP000322899">
    <property type="component" value="Unassembled WGS sequence"/>
</dbReference>
<dbReference type="GO" id="GO:0003735">
    <property type="term" value="F:structural constituent of ribosome"/>
    <property type="evidence" value="ECO:0007669"/>
    <property type="project" value="InterPro"/>
</dbReference>
<dbReference type="GO" id="GO:0006412">
    <property type="term" value="P:translation"/>
    <property type="evidence" value="ECO:0007669"/>
    <property type="project" value="InterPro"/>
</dbReference>
<comment type="similarity">
    <text evidence="1">Belongs to the bacterial ribosomal protein bL34 family.</text>
</comment>
<evidence type="ECO:0000256" key="4">
    <source>
        <dbReference type="SAM" id="MobiDB-lite"/>
    </source>
</evidence>
<evidence type="ECO:0000256" key="3">
    <source>
        <dbReference type="ARBA" id="ARBA00023274"/>
    </source>
</evidence>
<keyword evidence="3" id="KW-0687">Ribonucleoprotein</keyword>
<evidence type="ECO:0000313" key="7">
    <source>
        <dbReference type="Proteomes" id="UP000322899"/>
    </source>
</evidence>
<evidence type="ECO:0000313" key="5">
    <source>
        <dbReference type="EMBL" id="KAA0147104.1"/>
    </source>
</evidence>
<feature type="compositionally biased region" description="Polar residues" evidence="4">
    <location>
        <begin position="95"/>
        <end position="105"/>
    </location>
</feature>
<proteinExistence type="inferred from homology"/>
<evidence type="ECO:0000313" key="8">
    <source>
        <dbReference type="Proteomes" id="UP000323011"/>
    </source>
</evidence>
<dbReference type="EMBL" id="VLTN01000072">
    <property type="protein sequence ID" value="KAA0147104.1"/>
    <property type="molecule type" value="Genomic_DNA"/>
</dbReference>
<name>A0A5A8C2Z8_CAFRO</name>
<keyword evidence="8" id="KW-1185">Reference proteome</keyword>
<sequence length="142" mass="15090">MAAAMLRSRLSACAARAVTARAPAAMASPMHSLAGIDVATVLAAPALPERGLRAASGAEPQAPLQARPGFVLPPAAEPASIGDDGMEESDELNFGSDSIGNTYQPSVKRRKRRYGYLHRLRSTLGRKIVNRRRSKGRRDIAA</sequence>
<dbReference type="InterPro" id="IPR000271">
    <property type="entry name" value="Ribosomal_bL34"/>
</dbReference>
<dbReference type="OrthoDB" id="431691at2759"/>
<evidence type="ECO:0008006" key="9">
    <source>
        <dbReference type="Google" id="ProtNLM"/>
    </source>
</evidence>
<protein>
    <recommendedName>
        <fullName evidence="9">50S ribosomal protein L34</fullName>
    </recommendedName>
</protein>
<dbReference type="EMBL" id="VLTO01000005">
    <property type="protein sequence ID" value="KAA0177110.1"/>
    <property type="molecule type" value="Genomic_DNA"/>
</dbReference>
<dbReference type="HAMAP" id="MF_00391">
    <property type="entry name" value="Ribosomal_bL34"/>
    <property type="match status" value="1"/>
</dbReference>
<reference evidence="7 8" key="1">
    <citation type="submission" date="2019-07" db="EMBL/GenBank/DDBJ databases">
        <title>Genomes of Cafeteria roenbergensis.</title>
        <authorList>
            <person name="Fischer M.G."/>
            <person name="Hackl T."/>
            <person name="Roman M."/>
        </authorList>
    </citation>
    <scope>NUCLEOTIDE SEQUENCE [LARGE SCALE GENOMIC DNA]</scope>
    <source>
        <strain evidence="5 8">BVI</strain>
        <strain evidence="6 7">E4-10P</strain>
    </source>
</reference>
<dbReference type="PANTHER" id="PTHR14503">
    <property type="entry name" value="MITOCHONDRIAL RIBOSOMAL PROTEIN 34 FAMILY MEMBER"/>
    <property type="match status" value="1"/>
</dbReference>
<dbReference type="GO" id="GO:0005762">
    <property type="term" value="C:mitochondrial large ribosomal subunit"/>
    <property type="evidence" value="ECO:0007669"/>
    <property type="project" value="TreeGrafter"/>
</dbReference>
<dbReference type="PANTHER" id="PTHR14503:SF4">
    <property type="entry name" value="LARGE RIBOSOMAL SUBUNIT PROTEIN BL34M"/>
    <property type="match status" value="1"/>
</dbReference>
<dbReference type="AlphaFoldDB" id="A0A5A8C2Z8"/>
<evidence type="ECO:0000256" key="1">
    <source>
        <dbReference type="ARBA" id="ARBA00010111"/>
    </source>
</evidence>
<keyword evidence="2" id="KW-0689">Ribosomal protein</keyword>
<organism evidence="5 8">
    <name type="scientific">Cafeteria roenbergensis</name>
    <name type="common">Marine flagellate</name>
    <dbReference type="NCBI Taxonomy" id="33653"/>
    <lineage>
        <taxon>Eukaryota</taxon>
        <taxon>Sar</taxon>
        <taxon>Stramenopiles</taxon>
        <taxon>Bigyra</taxon>
        <taxon>Opalozoa</taxon>
        <taxon>Bicosoecida</taxon>
        <taxon>Cafeteriaceae</taxon>
        <taxon>Cafeteria</taxon>
    </lineage>
</organism>
<gene>
    <name evidence="6" type="ORF">FNF27_01440</name>
    <name evidence="5" type="ORF">FNF29_07594</name>
</gene>
<comment type="caution">
    <text evidence="5">The sequence shown here is derived from an EMBL/GenBank/DDBJ whole genome shotgun (WGS) entry which is preliminary data.</text>
</comment>
<dbReference type="NCBIfam" id="TIGR01030">
    <property type="entry name" value="rpmH_bact"/>
    <property type="match status" value="1"/>
</dbReference>
<dbReference type="Gene3D" id="1.10.287.3980">
    <property type="match status" value="1"/>
</dbReference>
<dbReference type="Pfam" id="PF00468">
    <property type="entry name" value="Ribosomal_L34"/>
    <property type="match status" value="1"/>
</dbReference>